<keyword evidence="5" id="KW-0732">Signal</keyword>
<dbReference type="InterPro" id="IPR008969">
    <property type="entry name" value="CarboxyPept-like_regulatory"/>
</dbReference>
<dbReference type="Gene3D" id="2.170.130.10">
    <property type="entry name" value="TonB-dependent receptor, plug domain"/>
    <property type="match status" value="1"/>
</dbReference>
<keyword evidence="4 10" id="KW-0812">Transmembrane</keyword>
<evidence type="ECO:0000256" key="4">
    <source>
        <dbReference type="ARBA" id="ARBA00022692"/>
    </source>
</evidence>
<dbReference type="InterPro" id="IPR000531">
    <property type="entry name" value="Beta-barrel_TonB"/>
</dbReference>
<feature type="domain" description="TonB-dependent receptor plug" evidence="13">
    <location>
        <begin position="266"/>
        <end position="342"/>
    </location>
</feature>
<keyword evidence="8 14" id="KW-0675">Receptor</keyword>
<dbReference type="PANTHER" id="PTHR30069">
    <property type="entry name" value="TONB-DEPENDENT OUTER MEMBRANE RECEPTOR"/>
    <property type="match status" value="1"/>
</dbReference>
<dbReference type="InterPro" id="IPR036942">
    <property type="entry name" value="Beta-barrel_TonB_sf"/>
</dbReference>
<evidence type="ECO:0000313" key="15">
    <source>
        <dbReference type="Proteomes" id="UP001336835"/>
    </source>
</evidence>
<feature type="domain" description="TonB-dependent receptor-like beta-barrel" evidence="12">
    <location>
        <begin position="405"/>
        <end position="854"/>
    </location>
</feature>
<evidence type="ECO:0000256" key="1">
    <source>
        <dbReference type="ARBA" id="ARBA00004571"/>
    </source>
</evidence>
<dbReference type="InterPro" id="IPR039426">
    <property type="entry name" value="TonB-dep_rcpt-like"/>
</dbReference>
<evidence type="ECO:0000256" key="6">
    <source>
        <dbReference type="ARBA" id="ARBA00023077"/>
    </source>
</evidence>
<evidence type="ECO:0000256" key="10">
    <source>
        <dbReference type="PROSITE-ProRule" id="PRU01360"/>
    </source>
</evidence>
<evidence type="ECO:0000256" key="3">
    <source>
        <dbReference type="ARBA" id="ARBA00022452"/>
    </source>
</evidence>
<sequence>MKKTEPYGFMSIFYIVMKLPLFVKVTLLALLLFLVTHVPLMAQQGSPLDKPITLSLKNEPLKQALDKITAASGIRFTYNETVASSQAKISIEAKNQKLENVLTAALSNQPYTFSLLDQEILIRFDAEKLKKPNAVPAANPASNSKFTVSGTLTSKASGETLIGATIRAVGASQGTSTNEYGFFSLTLPKGNYQLAVSAVGMKNEIISLTLDGNKKMDLALEENSQELATVNIVAKARGSRDLGNPQMGVEKLNIQDIKNVPVLFGEKDVMKTIQLLPGIKSAGEGNGNFYVRGGGADQNLILLDEVPVYNASHLLGFFSTFNSDAIKNMSIYKGDMPAQYGGRLSSLLDIKMNEGNNQKFGVSGGIGLIAARVNVEGPIQKEKSSFLFSARRTYADLFLKLSSDSTINRNQLYFYDFNLKANYILGEKDRLYVSGYLGKDVLVARDVADINWGNSIATLRWNHIFSNKLFSNTSASFSNYKYNINIKEDVNEYNIFSQLRDWNLKEDLQWYANSKNSVSFGFNSIYHTIKPGEISATGNSGILSQNLQNRYSWENAVYASNTWKATDRFSLTYGLRISAFSILGKGDYYDLDGNGNIIGNTSYASGELVKTYYNLEPRLAMAYQLNENSSVKASYARNAQNLHLISNSNAGSPTDKWVASTNIIKPEQADQYSVGYYRDFSEHQYELSAETYYKQLYNQVDYRNGANIFTNQPIETQLLYGKGRAYGLELLFKKKAGRLTGWISYTLSKSERKIDGINDNLWYNARQDRTHDIAVVAMYKLTNKWTLSANFIYYTGDAVTFPNGKYQIDGVNYYYYTSRNASRMPSYHRLDLGATKQLKQTKKFSSELVLGLYNAYGRENAYTIFFRDKKGDPTQTEAVRTTLFTFVPSISYNFKF</sequence>
<gene>
    <name evidence="14" type="ORF">VRU48_16005</name>
</gene>
<evidence type="ECO:0000256" key="9">
    <source>
        <dbReference type="ARBA" id="ARBA00023237"/>
    </source>
</evidence>
<evidence type="ECO:0000256" key="2">
    <source>
        <dbReference type="ARBA" id="ARBA00022448"/>
    </source>
</evidence>
<dbReference type="PANTHER" id="PTHR30069:SF29">
    <property type="entry name" value="HEMOGLOBIN AND HEMOGLOBIN-HAPTOGLOBIN-BINDING PROTEIN 1-RELATED"/>
    <property type="match status" value="1"/>
</dbReference>
<dbReference type="Proteomes" id="UP001336835">
    <property type="component" value="Unassembled WGS sequence"/>
</dbReference>
<dbReference type="PROSITE" id="PS52016">
    <property type="entry name" value="TONB_DEPENDENT_REC_3"/>
    <property type="match status" value="1"/>
</dbReference>
<dbReference type="InterPro" id="IPR037066">
    <property type="entry name" value="Plug_dom_sf"/>
</dbReference>
<dbReference type="Pfam" id="PF07715">
    <property type="entry name" value="Plug"/>
    <property type="match status" value="1"/>
</dbReference>
<comment type="subcellular location">
    <subcellularLocation>
        <location evidence="1 10">Cell outer membrane</location>
        <topology evidence="1 10">Multi-pass membrane protein</topology>
    </subcellularLocation>
</comment>
<evidence type="ECO:0000256" key="5">
    <source>
        <dbReference type="ARBA" id="ARBA00022729"/>
    </source>
</evidence>
<comment type="similarity">
    <text evidence="10 11">Belongs to the TonB-dependent receptor family.</text>
</comment>
<keyword evidence="7 10" id="KW-0472">Membrane</keyword>
<dbReference type="SUPFAM" id="SSF49464">
    <property type="entry name" value="Carboxypeptidase regulatory domain-like"/>
    <property type="match status" value="1"/>
</dbReference>
<reference evidence="14 15" key="1">
    <citation type="submission" date="2024-01" db="EMBL/GenBank/DDBJ databases">
        <title>Pedobacter sp. nov., isolated from fresh soil.</title>
        <authorList>
            <person name="Le N.T.T."/>
        </authorList>
    </citation>
    <scope>NUCLEOTIDE SEQUENCE [LARGE SCALE GENOMIC DNA]</scope>
    <source>
        <strain evidence="14 15">KR3-3</strain>
    </source>
</reference>
<keyword evidence="15" id="KW-1185">Reference proteome</keyword>
<dbReference type="Pfam" id="PF13715">
    <property type="entry name" value="CarbopepD_reg_2"/>
    <property type="match status" value="1"/>
</dbReference>
<keyword evidence="6 11" id="KW-0798">TonB box</keyword>
<dbReference type="Gene3D" id="2.60.40.1120">
    <property type="entry name" value="Carboxypeptidase-like, regulatory domain"/>
    <property type="match status" value="1"/>
</dbReference>
<proteinExistence type="inferred from homology"/>
<comment type="caution">
    <text evidence="14">The sequence shown here is derived from an EMBL/GenBank/DDBJ whole genome shotgun (WGS) entry which is preliminary data.</text>
</comment>
<dbReference type="EMBL" id="JAZDQT010000003">
    <property type="protein sequence ID" value="MEE1946630.1"/>
    <property type="molecule type" value="Genomic_DNA"/>
</dbReference>
<dbReference type="Pfam" id="PF00593">
    <property type="entry name" value="TonB_dep_Rec_b-barrel"/>
    <property type="match status" value="1"/>
</dbReference>
<keyword evidence="2 10" id="KW-0813">Transport</keyword>
<evidence type="ECO:0000256" key="7">
    <source>
        <dbReference type="ARBA" id="ARBA00023136"/>
    </source>
</evidence>
<protein>
    <submittedName>
        <fullName evidence="14">TonB-dependent receptor</fullName>
    </submittedName>
</protein>
<name>A0ABU7IAW8_9SPHI</name>
<evidence type="ECO:0000256" key="11">
    <source>
        <dbReference type="RuleBase" id="RU003357"/>
    </source>
</evidence>
<evidence type="ECO:0000259" key="13">
    <source>
        <dbReference type="Pfam" id="PF07715"/>
    </source>
</evidence>
<evidence type="ECO:0000256" key="8">
    <source>
        <dbReference type="ARBA" id="ARBA00023170"/>
    </source>
</evidence>
<keyword evidence="3 10" id="KW-1134">Transmembrane beta strand</keyword>
<dbReference type="SUPFAM" id="SSF56935">
    <property type="entry name" value="Porins"/>
    <property type="match status" value="1"/>
</dbReference>
<evidence type="ECO:0000259" key="12">
    <source>
        <dbReference type="Pfam" id="PF00593"/>
    </source>
</evidence>
<keyword evidence="9 10" id="KW-0998">Cell outer membrane</keyword>
<dbReference type="Gene3D" id="2.40.170.20">
    <property type="entry name" value="TonB-dependent receptor, beta-barrel domain"/>
    <property type="match status" value="1"/>
</dbReference>
<evidence type="ECO:0000313" key="14">
    <source>
        <dbReference type="EMBL" id="MEE1946630.1"/>
    </source>
</evidence>
<organism evidence="14 15">
    <name type="scientific">Pedobacter albus</name>
    <dbReference type="NCBI Taxonomy" id="3113905"/>
    <lineage>
        <taxon>Bacteria</taxon>
        <taxon>Pseudomonadati</taxon>
        <taxon>Bacteroidota</taxon>
        <taxon>Sphingobacteriia</taxon>
        <taxon>Sphingobacteriales</taxon>
        <taxon>Sphingobacteriaceae</taxon>
        <taxon>Pedobacter</taxon>
    </lineage>
</organism>
<dbReference type="RefSeq" id="WP_330108930.1">
    <property type="nucleotide sequence ID" value="NZ_JAZDQT010000003.1"/>
</dbReference>
<dbReference type="InterPro" id="IPR012910">
    <property type="entry name" value="Plug_dom"/>
</dbReference>
<accession>A0ABU7IAW8</accession>